<protein>
    <submittedName>
        <fullName evidence="2">Uncharacterized protein</fullName>
    </submittedName>
</protein>
<feature type="region of interest" description="Disordered" evidence="1">
    <location>
        <begin position="76"/>
        <end position="116"/>
    </location>
</feature>
<comment type="caution">
    <text evidence="2">The sequence shown here is derived from an EMBL/GenBank/DDBJ whole genome shotgun (WGS) entry which is preliminary data.</text>
</comment>
<evidence type="ECO:0000256" key="1">
    <source>
        <dbReference type="SAM" id="MobiDB-lite"/>
    </source>
</evidence>
<proteinExistence type="predicted"/>
<dbReference type="AlphaFoldDB" id="A0A6L2KQ74"/>
<accession>A0A6L2KQ74</accession>
<feature type="compositionally biased region" description="Acidic residues" evidence="1">
    <location>
        <begin position="94"/>
        <end position="116"/>
    </location>
</feature>
<dbReference type="EMBL" id="BKCJ010002869">
    <property type="protein sequence ID" value="GEU51456.1"/>
    <property type="molecule type" value="Genomic_DNA"/>
</dbReference>
<feature type="compositionally biased region" description="Basic and acidic residues" evidence="1">
    <location>
        <begin position="24"/>
        <end position="45"/>
    </location>
</feature>
<feature type="compositionally biased region" description="Gly residues" evidence="1">
    <location>
        <begin position="84"/>
        <end position="93"/>
    </location>
</feature>
<feature type="region of interest" description="Disordered" evidence="1">
    <location>
        <begin position="1"/>
        <end position="45"/>
    </location>
</feature>
<gene>
    <name evidence="2" type="ORF">Tci_023434</name>
</gene>
<reference evidence="2" key="1">
    <citation type="journal article" date="2019" name="Sci. Rep.">
        <title>Draft genome of Tanacetum cinerariifolium, the natural source of mosquito coil.</title>
        <authorList>
            <person name="Yamashiro T."/>
            <person name="Shiraishi A."/>
            <person name="Satake H."/>
            <person name="Nakayama K."/>
        </authorList>
    </citation>
    <scope>NUCLEOTIDE SEQUENCE</scope>
</reference>
<name>A0A6L2KQ74_TANCI</name>
<sequence length="116" mass="12170">MLKTGQRARSSAGRDPGHLLSSEICRRRAPRLESTREDAEAEGTRHQYVDGVFVGQGRDVISITEPRCMHTNVDVDELESQHEVGGGSGCGGGGDDESGVDEDVGGDEDGDGSPGS</sequence>
<organism evidence="2">
    <name type="scientific">Tanacetum cinerariifolium</name>
    <name type="common">Dalmatian daisy</name>
    <name type="synonym">Chrysanthemum cinerariifolium</name>
    <dbReference type="NCBI Taxonomy" id="118510"/>
    <lineage>
        <taxon>Eukaryota</taxon>
        <taxon>Viridiplantae</taxon>
        <taxon>Streptophyta</taxon>
        <taxon>Embryophyta</taxon>
        <taxon>Tracheophyta</taxon>
        <taxon>Spermatophyta</taxon>
        <taxon>Magnoliopsida</taxon>
        <taxon>eudicotyledons</taxon>
        <taxon>Gunneridae</taxon>
        <taxon>Pentapetalae</taxon>
        <taxon>asterids</taxon>
        <taxon>campanulids</taxon>
        <taxon>Asterales</taxon>
        <taxon>Asteraceae</taxon>
        <taxon>Asteroideae</taxon>
        <taxon>Anthemideae</taxon>
        <taxon>Anthemidinae</taxon>
        <taxon>Tanacetum</taxon>
    </lineage>
</organism>
<evidence type="ECO:0000313" key="2">
    <source>
        <dbReference type="EMBL" id="GEU51456.1"/>
    </source>
</evidence>